<accession>A0AA39GDX3</accession>
<comment type="caution">
    <text evidence="4">The sequence shown here is derived from an EMBL/GenBank/DDBJ whole genome shotgun (WGS) entry which is preliminary data.</text>
</comment>
<dbReference type="PANTHER" id="PTHR37534:SF49">
    <property type="entry name" value="LYSINE BIOSYNTHESIS REGULATORY PROTEIN LYS14"/>
    <property type="match status" value="1"/>
</dbReference>
<protein>
    <recommendedName>
        <fullName evidence="3">Zn(2)-C6 fungal-type domain-containing protein</fullName>
    </recommendedName>
</protein>
<feature type="domain" description="Zn(2)-C6 fungal-type" evidence="3">
    <location>
        <begin position="20"/>
        <end position="50"/>
    </location>
</feature>
<dbReference type="GO" id="GO:0005634">
    <property type="term" value="C:nucleus"/>
    <property type="evidence" value="ECO:0007669"/>
    <property type="project" value="UniProtKB-SubCell"/>
</dbReference>
<dbReference type="GO" id="GO:0008270">
    <property type="term" value="F:zinc ion binding"/>
    <property type="evidence" value="ECO:0007669"/>
    <property type="project" value="InterPro"/>
</dbReference>
<dbReference type="Proteomes" id="UP001175261">
    <property type="component" value="Unassembled WGS sequence"/>
</dbReference>
<dbReference type="PROSITE" id="PS50048">
    <property type="entry name" value="ZN2_CY6_FUNGAL_2"/>
    <property type="match status" value="1"/>
</dbReference>
<evidence type="ECO:0000313" key="4">
    <source>
        <dbReference type="EMBL" id="KAK0385555.1"/>
    </source>
</evidence>
<dbReference type="AlphaFoldDB" id="A0AA39GDX3"/>
<dbReference type="Pfam" id="PF00172">
    <property type="entry name" value="Zn_clus"/>
    <property type="match status" value="1"/>
</dbReference>
<keyword evidence="2" id="KW-0539">Nucleus</keyword>
<dbReference type="PROSITE" id="PS00463">
    <property type="entry name" value="ZN2_CY6_FUNGAL_1"/>
    <property type="match status" value="1"/>
</dbReference>
<gene>
    <name evidence="4" type="ORF">NLU13_6734</name>
</gene>
<dbReference type="SMART" id="SM00066">
    <property type="entry name" value="GAL4"/>
    <property type="match status" value="1"/>
</dbReference>
<organism evidence="4 5">
    <name type="scientific">Sarocladium strictum</name>
    <name type="common">Black bundle disease fungus</name>
    <name type="synonym">Acremonium strictum</name>
    <dbReference type="NCBI Taxonomy" id="5046"/>
    <lineage>
        <taxon>Eukaryota</taxon>
        <taxon>Fungi</taxon>
        <taxon>Dikarya</taxon>
        <taxon>Ascomycota</taxon>
        <taxon>Pezizomycotina</taxon>
        <taxon>Sordariomycetes</taxon>
        <taxon>Hypocreomycetidae</taxon>
        <taxon>Hypocreales</taxon>
        <taxon>Sarocladiaceae</taxon>
        <taxon>Sarocladium</taxon>
    </lineage>
</organism>
<dbReference type="CDD" id="cd00067">
    <property type="entry name" value="GAL4"/>
    <property type="match status" value="1"/>
</dbReference>
<dbReference type="Gene3D" id="4.10.240.10">
    <property type="entry name" value="Zn(2)-C6 fungal-type DNA-binding domain"/>
    <property type="match status" value="1"/>
</dbReference>
<dbReference type="GO" id="GO:0000976">
    <property type="term" value="F:transcription cis-regulatory region binding"/>
    <property type="evidence" value="ECO:0007669"/>
    <property type="project" value="TreeGrafter"/>
</dbReference>
<keyword evidence="5" id="KW-1185">Reference proteome</keyword>
<reference evidence="4" key="1">
    <citation type="submission" date="2022-10" db="EMBL/GenBank/DDBJ databases">
        <title>Determination and structural analysis of whole genome sequence of Sarocladium strictum F4-1.</title>
        <authorList>
            <person name="Hu L."/>
            <person name="Jiang Y."/>
        </authorList>
    </citation>
    <scope>NUCLEOTIDE SEQUENCE</scope>
    <source>
        <strain evidence="4">F4-1</strain>
    </source>
</reference>
<evidence type="ECO:0000313" key="5">
    <source>
        <dbReference type="Proteomes" id="UP001175261"/>
    </source>
</evidence>
<comment type="subcellular location">
    <subcellularLocation>
        <location evidence="1">Nucleus</location>
    </subcellularLocation>
</comment>
<dbReference type="GO" id="GO:0000981">
    <property type="term" value="F:DNA-binding transcription factor activity, RNA polymerase II-specific"/>
    <property type="evidence" value="ECO:0007669"/>
    <property type="project" value="InterPro"/>
</dbReference>
<dbReference type="SUPFAM" id="SSF57701">
    <property type="entry name" value="Zn2/Cys6 DNA-binding domain"/>
    <property type="match status" value="1"/>
</dbReference>
<evidence type="ECO:0000259" key="3">
    <source>
        <dbReference type="PROSITE" id="PS50048"/>
    </source>
</evidence>
<sequence length="567" mass="63776">MPRKTGSERIRAFKNRTRSGCGACRARKVKCDENRPKCARCISRGDTCEYDRIDLKWETEYLSTGRAFGREGLWSKDGLEGKLRQNSALRSCPHSPVDSGRHHSFIGIHHFIHTRSRDIRIDSHDGLYLAPLSTSDLLAPTVSLDSTSHHMSSSPTITESDPMLLRNPSSYQSLSYNESTLLEYYLMRICPLANTREHSTSPFTSLMMPVLASGSQNLATLSAMAFSARHRSLKSPQWSGMALSLKGKALAALRQSLGAGNPTPMTVSLQSPQIPLAMMFLCLYEIIDNCNNAWVLHLRASQDFLSRRKKLCEPVAVESDAERSQFLLAENFFAFQDAISRTACGNSSVFGLEYWQSPIRQKDAVGWLGQSTRVTEILFKTTELGRVKAKLPEDDFSAEADFLEKELASIAYDSSNVNDVLMWESAWLYQQCLLRDATPATPGIPETVDRILQYLFRSVRGSDRHSSALAFPLFIAAVELDPLKDDEMVFDDVNSSPTSGRRLVLDILHAISDACFFNNSRIGDVIRQVWAHRDLQSERRDESQRSKEALNDWNFYVRPYCTNLSLA</sequence>
<dbReference type="InterPro" id="IPR021858">
    <property type="entry name" value="Fun_TF"/>
</dbReference>
<proteinExistence type="predicted"/>
<dbReference type="EMBL" id="JAPDFR010000006">
    <property type="protein sequence ID" value="KAK0385555.1"/>
    <property type="molecule type" value="Genomic_DNA"/>
</dbReference>
<dbReference type="GO" id="GO:0045944">
    <property type="term" value="P:positive regulation of transcription by RNA polymerase II"/>
    <property type="evidence" value="ECO:0007669"/>
    <property type="project" value="TreeGrafter"/>
</dbReference>
<evidence type="ECO:0000256" key="1">
    <source>
        <dbReference type="ARBA" id="ARBA00004123"/>
    </source>
</evidence>
<name>A0AA39GDX3_SARSR</name>
<dbReference type="PANTHER" id="PTHR37534">
    <property type="entry name" value="TRANSCRIPTIONAL ACTIVATOR PROTEIN UGA3"/>
    <property type="match status" value="1"/>
</dbReference>
<evidence type="ECO:0000256" key="2">
    <source>
        <dbReference type="ARBA" id="ARBA00023242"/>
    </source>
</evidence>
<dbReference type="InterPro" id="IPR001138">
    <property type="entry name" value="Zn2Cys6_DnaBD"/>
</dbReference>
<dbReference type="Pfam" id="PF11951">
    <property type="entry name" value="Fungal_trans_2"/>
    <property type="match status" value="1"/>
</dbReference>
<dbReference type="InterPro" id="IPR036864">
    <property type="entry name" value="Zn2-C6_fun-type_DNA-bd_sf"/>
</dbReference>